<dbReference type="AlphaFoldDB" id="A0A1D1UD14"/>
<gene>
    <name evidence="1" type="primary">RvY_00511-1</name>
    <name evidence="1" type="synonym">RvY_00511.1</name>
    <name evidence="1" type="ORF">RvY_00511</name>
</gene>
<protein>
    <submittedName>
        <fullName evidence="1">Uncharacterized protein</fullName>
    </submittedName>
</protein>
<reference evidence="1 2" key="1">
    <citation type="journal article" date="2016" name="Nat. Commun.">
        <title>Extremotolerant tardigrade genome and improved radiotolerance of human cultured cells by tardigrade-unique protein.</title>
        <authorList>
            <person name="Hashimoto T."/>
            <person name="Horikawa D.D."/>
            <person name="Saito Y."/>
            <person name="Kuwahara H."/>
            <person name="Kozuka-Hata H."/>
            <person name="Shin-I T."/>
            <person name="Minakuchi Y."/>
            <person name="Ohishi K."/>
            <person name="Motoyama A."/>
            <person name="Aizu T."/>
            <person name="Enomoto A."/>
            <person name="Kondo K."/>
            <person name="Tanaka S."/>
            <person name="Hara Y."/>
            <person name="Koshikawa S."/>
            <person name="Sagara H."/>
            <person name="Miura T."/>
            <person name="Yokobori S."/>
            <person name="Miyagawa K."/>
            <person name="Suzuki Y."/>
            <person name="Kubo T."/>
            <person name="Oyama M."/>
            <person name="Kohara Y."/>
            <person name="Fujiyama A."/>
            <person name="Arakawa K."/>
            <person name="Katayama T."/>
            <person name="Toyoda A."/>
            <person name="Kunieda T."/>
        </authorList>
    </citation>
    <scope>NUCLEOTIDE SEQUENCE [LARGE SCALE GENOMIC DNA]</scope>
    <source>
        <strain evidence="1 2">YOKOZUNA-1</strain>
    </source>
</reference>
<evidence type="ECO:0000313" key="2">
    <source>
        <dbReference type="Proteomes" id="UP000186922"/>
    </source>
</evidence>
<organism evidence="1 2">
    <name type="scientific">Ramazzottius varieornatus</name>
    <name type="common">Water bear</name>
    <name type="synonym">Tardigrade</name>
    <dbReference type="NCBI Taxonomy" id="947166"/>
    <lineage>
        <taxon>Eukaryota</taxon>
        <taxon>Metazoa</taxon>
        <taxon>Ecdysozoa</taxon>
        <taxon>Tardigrada</taxon>
        <taxon>Eutardigrada</taxon>
        <taxon>Parachela</taxon>
        <taxon>Hypsibioidea</taxon>
        <taxon>Ramazzottiidae</taxon>
        <taxon>Ramazzottius</taxon>
    </lineage>
</organism>
<sequence>MTCSGVVIDRRLNWTTQVDAVTARSRKRLHAICSHFPFQLSAARQLLLEPTNHKHQRQLEQVQKDFLKSIRLSKLPKGQHDGDFSQYRQHLAEVKWDYLWTRRAKAVLVNGFRIWTNGFPDGRLLMNVSSPVQQPPTRVNTRSQTCTRVPEGKLLCGGRPAHNLVANISETKAEGLKVTLWSRRGRPRISYVQASQRLQTTATYDELFRAGAMPFRAVGDPNPCNIVTDNE</sequence>
<accession>A0A1D1UD14</accession>
<dbReference type="Proteomes" id="UP000186922">
    <property type="component" value="Unassembled WGS sequence"/>
</dbReference>
<dbReference type="EMBL" id="BDGG01000001">
    <property type="protein sequence ID" value="GAU87699.1"/>
    <property type="molecule type" value="Genomic_DNA"/>
</dbReference>
<name>A0A1D1UD14_RAMVA</name>
<comment type="caution">
    <text evidence="1">The sequence shown here is derived from an EMBL/GenBank/DDBJ whole genome shotgun (WGS) entry which is preliminary data.</text>
</comment>
<proteinExistence type="predicted"/>
<evidence type="ECO:0000313" key="1">
    <source>
        <dbReference type="EMBL" id="GAU87699.1"/>
    </source>
</evidence>
<keyword evidence="2" id="KW-1185">Reference proteome</keyword>